<protein>
    <submittedName>
        <fullName evidence="1">Uncharacterized protein</fullName>
    </submittedName>
</protein>
<dbReference type="EMBL" id="CP070969">
    <property type="protein sequence ID" value="QSF43483.1"/>
    <property type="molecule type" value="Genomic_DNA"/>
</dbReference>
<sequence>MSTLLNEKKPFLDFKTLEIDDHAVRRVEERFKRKGRNEALNYCKCLLGQSRYIGETTCERGNRAHMFVAPNKVAIYLTLDYHEIKTIMKVNDKPFLIYDNDKDVNAEENDKTENTSTELFSSDNPLQEKLIKLYQVEFRKIGRVETKVSREVNEEKLKLDIEISELKYRLYKSRSAKVKNQCEKRIEEVQSVIIKNNLRLKKVEDDKRKIAKALASMLSI</sequence>
<gene>
    <name evidence="1" type="ORF">JRJ22_19660</name>
</gene>
<dbReference type="Proteomes" id="UP000663452">
    <property type="component" value="Chromosome"/>
</dbReference>
<accession>A0ABX7L9S4</accession>
<name>A0ABX7L9S4_9BACL</name>
<proteinExistence type="predicted"/>
<keyword evidence="2" id="KW-1185">Reference proteome</keyword>
<evidence type="ECO:0000313" key="1">
    <source>
        <dbReference type="EMBL" id="QSF43483.1"/>
    </source>
</evidence>
<evidence type="ECO:0000313" key="2">
    <source>
        <dbReference type="Proteomes" id="UP000663452"/>
    </source>
</evidence>
<dbReference type="RefSeq" id="WP_206101116.1">
    <property type="nucleotide sequence ID" value="NZ_CP070969.1"/>
</dbReference>
<reference evidence="1 2" key="1">
    <citation type="submission" date="2021-02" db="EMBL/GenBank/DDBJ databases">
        <title>Paenibacillus tianjinensis sp. nov.</title>
        <authorList>
            <person name="Liu H."/>
        </authorList>
    </citation>
    <scope>NUCLEOTIDE SEQUENCE [LARGE SCALE GENOMIC DNA]</scope>
    <source>
        <strain evidence="1 2">TB2019</strain>
    </source>
</reference>
<organism evidence="1 2">
    <name type="scientific">Paenibacillus tianjinensis</name>
    <dbReference type="NCBI Taxonomy" id="2810347"/>
    <lineage>
        <taxon>Bacteria</taxon>
        <taxon>Bacillati</taxon>
        <taxon>Bacillota</taxon>
        <taxon>Bacilli</taxon>
        <taxon>Bacillales</taxon>
        <taxon>Paenibacillaceae</taxon>
        <taxon>Paenibacillus</taxon>
    </lineage>
</organism>